<keyword evidence="3" id="KW-1185">Reference proteome</keyword>
<proteinExistence type="predicted"/>
<comment type="caution">
    <text evidence="2">The sequence shown here is derived from an EMBL/GenBank/DDBJ whole genome shotgun (WGS) entry which is preliminary data.</text>
</comment>
<dbReference type="Proteomes" id="UP000319213">
    <property type="component" value="Unassembled WGS sequence"/>
</dbReference>
<protein>
    <submittedName>
        <fullName evidence="2">Uncharacterized protein</fullName>
    </submittedName>
</protein>
<dbReference type="EMBL" id="VFPQ01000001">
    <property type="protein sequence ID" value="TQM76220.1"/>
    <property type="molecule type" value="Genomic_DNA"/>
</dbReference>
<reference evidence="2 3" key="1">
    <citation type="submission" date="2019-06" db="EMBL/GenBank/DDBJ databases">
        <title>Sequencing the genomes of 1000 actinobacteria strains.</title>
        <authorList>
            <person name="Klenk H.-P."/>
        </authorList>
    </citation>
    <scope>NUCLEOTIDE SEQUENCE [LARGE SCALE GENOMIC DNA]</scope>
    <source>
        <strain evidence="2 3">DSM 43186</strain>
    </source>
</reference>
<dbReference type="AlphaFoldDB" id="A0A543J077"/>
<feature type="region of interest" description="Disordered" evidence="1">
    <location>
        <begin position="1"/>
        <end position="26"/>
    </location>
</feature>
<evidence type="ECO:0000256" key="1">
    <source>
        <dbReference type="SAM" id="MobiDB-lite"/>
    </source>
</evidence>
<organism evidence="2 3">
    <name type="scientific">Thermopolyspora flexuosa</name>
    <dbReference type="NCBI Taxonomy" id="103836"/>
    <lineage>
        <taxon>Bacteria</taxon>
        <taxon>Bacillati</taxon>
        <taxon>Actinomycetota</taxon>
        <taxon>Actinomycetes</taxon>
        <taxon>Streptosporangiales</taxon>
        <taxon>Streptosporangiaceae</taxon>
        <taxon>Thermopolyspora</taxon>
    </lineage>
</organism>
<sequence>MRRVCDPGKAGGRGRPQDDLDGPLDPDLPLKLLLVMALCTEAERLVPDRGGPDRPNR</sequence>
<accession>A0A543J077</accession>
<evidence type="ECO:0000313" key="2">
    <source>
        <dbReference type="EMBL" id="TQM76220.1"/>
    </source>
</evidence>
<evidence type="ECO:0000313" key="3">
    <source>
        <dbReference type="Proteomes" id="UP000319213"/>
    </source>
</evidence>
<gene>
    <name evidence="2" type="ORF">FHX40_2948</name>
</gene>
<name>A0A543J077_9ACTN</name>